<dbReference type="Gene3D" id="3.30.70.360">
    <property type="match status" value="1"/>
</dbReference>
<organism evidence="9 10">
    <name type="scientific">Malassezia nana</name>
    <dbReference type="NCBI Taxonomy" id="180528"/>
    <lineage>
        <taxon>Eukaryota</taxon>
        <taxon>Fungi</taxon>
        <taxon>Dikarya</taxon>
        <taxon>Basidiomycota</taxon>
        <taxon>Ustilaginomycotina</taxon>
        <taxon>Malasseziomycetes</taxon>
        <taxon>Malasseziales</taxon>
        <taxon>Malasseziaceae</taxon>
        <taxon>Malassezia</taxon>
    </lineage>
</organism>
<dbReference type="GO" id="GO:0004181">
    <property type="term" value="F:metallocarboxypeptidase activity"/>
    <property type="evidence" value="ECO:0007669"/>
    <property type="project" value="UniProtKB-EC"/>
</dbReference>
<dbReference type="EMBL" id="CP119894">
    <property type="protein sequence ID" value="WFD26921.1"/>
    <property type="molecule type" value="Genomic_DNA"/>
</dbReference>
<dbReference type="GO" id="GO:0046872">
    <property type="term" value="F:metal ion binding"/>
    <property type="evidence" value="ECO:0007669"/>
    <property type="project" value="UniProtKB-KW"/>
</dbReference>
<dbReference type="InterPro" id="IPR001261">
    <property type="entry name" value="ArgE/DapE_CS"/>
</dbReference>
<evidence type="ECO:0000256" key="2">
    <source>
        <dbReference type="ARBA" id="ARBA00022670"/>
    </source>
</evidence>
<dbReference type="GO" id="GO:0051603">
    <property type="term" value="P:proteolysis involved in protein catabolic process"/>
    <property type="evidence" value="ECO:0007669"/>
    <property type="project" value="TreeGrafter"/>
</dbReference>
<dbReference type="Pfam" id="PF07687">
    <property type="entry name" value="M20_dimer"/>
    <property type="match status" value="1"/>
</dbReference>
<keyword evidence="9" id="KW-0121">Carboxypeptidase</keyword>
<feature type="binding site" evidence="7">
    <location>
        <position position="101"/>
    </location>
    <ligand>
        <name>Zn(2+)</name>
        <dbReference type="ChEBI" id="CHEBI:29105"/>
        <label>2</label>
    </ligand>
</feature>
<feature type="active site" description="Proton acceptor" evidence="6">
    <location>
        <position position="135"/>
    </location>
</feature>
<keyword evidence="3 7" id="KW-0479">Metal-binding</keyword>
<comment type="similarity">
    <text evidence="1">Belongs to the peptidase M20A family.</text>
</comment>
<dbReference type="Gene3D" id="1.10.150.900">
    <property type="match status" value="1"/>
</dbReference>
<keyword evidence="2" id="KW-0645">Protease</keyword>
<feature type="domain" description="Peptidase M20 dimerisation" evidence="8">
    <location>
        <begin position="238"/>
        <end position="420"/>
    </location>
</feature>
<feature type="binding site" evidence="7">
    <location>
        <position position="101"/>
    </location>
    <ligand>
        <name>Zn(2+)</name>
        <dbReference type="ChEBI" id="CHEBI:29105"/>
        <label>1</label>
    </ligand>
</feature>
<evidence type="ECO:0000256" key="7">
    <source>
        <dbReference type="PIRSR" id="PIRSR037217-2"/>
    </source>
</evidence>
<evidence type="ECO:0000313" key="9">
    <source>
        <dbReference type="EMBL" id="WFD26921.1"/>
    </source>
</evidence>
<evidence type="ECO:0000256" key="4">
    <source>
        <dbReference type="ARBA" id="ARBA00022801"/>
    </source>
</evidence>
<feature type="active site" evidence="6">
    <location>
        <position position="66"/>
    </location>
</feature>
<feature type="binding site" evidence="7">
    <location>
        <position position="136"/>
    </location>
    <ligand>
        <name>Zn(2+)</name>
        <dbReference type="ChEBI" id="CHEBI:29105"/>
        <label>1</label>
    </ligand>
</feature>
<dbReference type="InterPro" id="IPR047177">
    <property type="entry name" value="Pept_M20A"/>
</dbReference>
<feature type="binding site" evidence="7">
    <location>
        <position position="64"/>
    </location>
    <ligand>
        <name>Zn(2+)</name>
        <dbReference type="ChEBI" id="CHEBI:29105"/>
        <label>2</label>
    </ligand>
</feature>
<evidence type="ECO:0000256" key="1">
    <source>
        <dbReference type="ARBA" id="ARBA00006247"/>
    </source>
</evidence>
<gene>
    <name evidence="9" type="ORF">MNAN1_001910</name>
</gene>
<dbReference type="Proteomes" id="UP001213623">
    <property type="component" value="Chromosome 3"/>
</dbReference>
<reference evidence="9" key="1">
    <citation type="submission" date="2023-03" db="EMBL/GenBank/DDBJ databases">
        <title>Mating type loci evolution in Malassezia.</title>
        <authorList>
            <person name="Coelho M.A."/>
        </authorList>
    </citation>
    <scope>NUCLEOTIDE SEQUENCE</scope>
    <source>
        <strain evidence="9">CBS 9557</strain>
    </source>
</reference>
<dbReference type="InterPro" id="IPR002933">
    <property type="entry name" value="Peptidase_M20"/>
</dbReference>
<evidence type="ECO:0000313" key="10">
    <source>
        <dbReference type="Proteomes" id="UP001213623"/>
    </source>
</evidence>
<dbReference type="PROSITE" id="PS00758">
    <property type="entry name" value="ARGE_DAPE_CPG2_1"/>
    <property type="match status" value="1"/>
</dbReference>
<feature type="binding site" evidence="7">
    <location>
        <position position="164"/>
    </location>
    <ligand>
        <name>Zn(2+)</name>
        <dbReference type="ChEBI" id="CHEBI:29105"/>
        <label>2</label>
    </ligand>
</feature>
<dbReference type="EC" id="3.4.17.4" evidence="9"/>
<name>A0AAF0ELA3_9BASI</name>
<dbReference type="PANTHER" id="PTHR45962">
    <property type="entry name" value="N-FATTY-ACYL-AMINO ACID SYNTHASE/HYDROLASE PM20D1"/>
    <property type="match status" value="1"/>
</dbReference>
<dbReference type="Gene3D" id="3.40.630.10">
    <property type="entry name" value="Zn peptidases"/>
    <property type="match status" value="1"/>
</dbReference>
<dbReference type="PIRSF" id="PIRSF037217">
    <property type="entry name" value="Carboxypeptidase_S"/>
    <property type="match status" value="1"/>
</dbReference>
<evidence type="ECO:0000256" key="3">
    <source>
        <dbReference type="ARBA" id="ARBA00022723"/>
    </source>
</evidence>
<proteinExistence type="inferred from homology"/>
<evidence type="ECO:0000256" key="5">
    <source>
        <dbReference type="ARBA" id="ARBA00022833"/>
    </source>
</evidence>
<dbReference type="PANTHER" id="PTHR45962:SF1">
    <property type="entry name" value="N-FATTY-ACYL-AMINO ACID SYNTHASE_HYDROLASE PM20D1"/>
    <property type="match status" value="1"/>
</dbReference>
<dbReference type="InterPro" id="IPR011650">
    <property type="entry name" value="Peptidase_M20_dimer"/>
</dbReference>
<feature type="binding site" evidence="7">
    <location>
        <position position="556"/>
    </location>
    <ligand>
        <name>Zn(2+)</name>
        <dbReference type="ChEBI" id="CHEBI:29105"/>
        <label>1</label>
    </ligand>
</feature>
<keyword evidence="10" id="KW-1185">Reference proteome</keyword>
<sequence length="590" mass="65544">MHPMHFDYDALFSDGEQGVCPQAPAISLNEMLDDLNLSFPSARQSAERLSRSDPSLKPLLLMAHQDVVPVENSTWNEWAFPPFSGHIDLEHQGIWGRGAVDCKQFLIGILSAVETLAHSQFRPKRTVLLSFGFNEEVGGDQGAAHLSRFLEERYGHNSVALILDEGITQHASNDYKLGWPLGFNEEVGGDQGAAHLSRFLEERYGHNSVALILDEGTPIMSADFPASFGMPLAAVAVTEKGSLNMHLTITSSGGHSSMPPPHTSVGILSKIITTLEENPFQASIEDASSSAVRHFQCIRDATKMPLRLRKALQQLEWAERTTPSHAHLASQLPVLRRWYNFLLSDTLRARRIAKARAQVLAILSPEGRSFFQTTQAADVFHGGIKVNALPERGEAYVNHRIATHSSIKETIEHYVILLKPMADKYRFALTVFGDEVVPKTNTTFAHVSLTDSSFTIDTKPASPFEVPESEAFQLLFSMIRATYYVDEDPRVLRGSLDPDTQEHPQTPKQPVRVASTTLTANTDTAWFHNLTRNIMHFGPQSLHPDLTGLQVLKHLHTINEHATIDALVKGVEFYTHLIVAMDQALIERHA</sequence>
<keyword evidence="4 9" id="KW-0378">Hydrolase</keyword>
<dbReference type="GO" id="GO:0000328">
    <property type="term" value="C:fungal-type vacuole lumen"/>
    <property type="evidence" value="ECO:0007669"/>
    <property type="project" value="TreeGrafter"/>
</dbReference>
<dbReference type="InterPro" id="IPR017141">
    <property type="entry name" value="Pept_M20_carboxypep"/>
</dbReference>
<dbReference type="AlphaFoldDB" id="A0AAF0ELA3"/>
<dbReference type="SUPFAM" id="SSF53187">
    <property type="entry name" value="Zn-dependent exopeptidases"/>
    <property type="match status" value="1"/>
</dbReference>
<protein>
    <submittedName>
        <fullName evidence="9">Gly-Xaa carboxypeptidase</fullName>
        <ecNumber evidence="9">3.4.17.4</ecNumber>
    </submittedName>
</protein>
<evidence type="ECO:0000259" key="8">
    <source>
        <dbReference type="Pfam" id="PF07687"/>
    </source>
</evidence>
<evidence type="ECO:0000256" key="6">
    <source>
        <dbReference type="PIRSR" id="PIRSR037217-1"/>
    </source>
</evidence>
<keyword evidence="5 7" id="KW-0862">Zinc</keyword>
<dbReference type="Pfam" id="PF01546">
    <property type="entry name" value="Peptidase_M20"/>
    <property type="match status" value="1"/>
</dbReference>
<accession>A0AAF0ELA3</accession>